<proteinExistence type="predicted"/>
<accession>A0A834B7Y8</accession>
<name>A0A834B7Y8_9CHIR</name>
<sequence>MWSPGKAPVRVQPRGSRAGPAGVSQAPAGDEASAWTRQGWTRSGWTRMCGHCGKGLPSVACPWPRPPLVLEEMGLLGVSGMAAPEPSFLEMDLLLDTLDKSPGAGPFFCSGLFREEKERRPGGLGHLQ</sequence>
<evidence type="ECO:0000256" key="1">
    <source>
        <dbReference type="SAM" id="MobiDB-lite"/>
    </source>
</evidence>
<feature type="region of interest" description="Disordered" evidence="1">
    <location>
        <begin position="1"/>
        <end position="36"/>
    </location>
</feature>
<dbReference type="EMBL" id="JABVXQ010000002">
    <property type="protein sequence ID" value="KAF6125102.1"/>
    <property type="molecule type" value="Genomic_DNA"/>
</dbReference>
<comment type="caution">
    <text evidence="2">The sequence shown here is derived from an EMBL/GenBank/DDBJ whole genome shotgun (WGS) entry which is preliminary data.</text>
</comment>
<evidence type="ECO:0000313" key="3">
    <source>
        <dbReference type="Proteomes" id="UP000664940"/>
    </source>
</evidence>
<dbReference type="AlphaFoldDB" id="A0A834B7Y8"/>
<evidence type="ECO:0000313" key="2">
    <source>
        <dbReference type="EMBL" id="KAF6125102.1"/>
    </source>
</evidence>
<reference evidence="2 3" key="1">
    <citation type="journal article" date="2020" name="Nature">
        <title>Six reference-quality genomes reveal evolution of bat adaptations.</title>
        <authorList>
            <person name="Jebb D."/>
            <person name="Huang Z."/>
            <person name="Pippel M."/>
            <person name="Hughes G.M."/>
            <person name="Lavrichenko K."/>
            <person name="Devanna P."/>
            <person name="Winkler S."/>
            <person name="Jermiin L.S."/>
            <person name="Skirmuntt E.C."/>
            <person name="Katzourakis A."/>
            <person name="Burkitt-Gray L."/>
            <person name="Ray D.A."/>
            <person name="Sullivan K.A.M."/>
            <person name="Roscito J.G."/>
            <person name="Kirilenko B.M."/>
            <person name="Davalos L.M."/>
            <person name="Corthals A.P."/>
            <person name="Power M.L."/>
            <person name="Jones G."/>
            <person name="Ransome R.D."/>
            <person name="Dechmann D.K.N."/>
            <person name="Locatelli A.G."/>
            <person name="Puechmaille S.J."/>
            <person name="Fedrigo O."/>
            <person name="Jarvis E.D."/>
            <person name="Hiller M."/>
            <person name="Vernes S.C."/>
            <person name="Myers E.W."/>
            <person name="Teeling E.C."/>
        </authorList>
    </citation>
    <scope>NUCLEOTIDE SEQUENCE [LARGE SCALE GENOMIC DNA]</scope>
    <source>
        <strain evidence="2">Bat1K_MPI-CBG_1</strain>
    </source>
</reference>
<protein>
    <submittedName>
        <fullName evidence="2">Uncharacterized protein</fullName>
    </submittedName>
</protein>
<dbReference type="Proteomes" id="UP000664940">
    <property type="component" value="Unassembled WGS sequence"/>
</dbReference>
<organism evidence="2 3">
    <name type="scientific">Phyllostomus discolor</name>
    <name type="common">pale spear-nosed bat</name>
    <dbReference type="NCBI Taxonomy" id="89673"/>
    <lineage>
        <taxon>Eukaryota</taxon>
        <taxon>Metazoa</taxon>
        <taxon>Chordata</taxon>
        <taxon>Craniata</taxon>
        <taxon>Vertebrata</taxon>
        <taxon>Euteleostomi</taxon>
        <taxon>Mammalia</taxon>
        <taxon>Eutheria</taxon>
        <taxon>Laurasiatheria</taxon>
        <taxon>Chiroptera</taxon>
        <taxon>Yangochiroptera</taxon>
        <taxon>Phyllostomidae</taxon>
        <taxon>Phyllostominae</taxon>
        <taxon>Phyllostomus</taxon>
    </lineage>
</organism>
<gene>
    <name evidence="2" type="ORF">HJG60_009650</name>
</gene>